<gene>
    <name evidence="2" type="ORF">SS1G_14114</name>
</gene>
<dbReference type="EMBL" id="CH476649">
    <property type="protein sequence ID" value="EDN99254.1"/>
    <property type="molecule type" value="Genomic_DNA"/>
</dbReference>
<sequence length="64" mass="7316">MWMAYFEDSERMLQCYKEVSKTKKQTTGLKLDPKDMVSHQSGAMSPDARQVRVTETCMVLDAAL</sequence>
<accession>A7F933</accession>
<dbReference type="InParanoid" id="A7F933"/>
<dbReference type="KEGG" id="ssl:SS1G_14114"/>
<proteinExistence type="predicted"/>
<protein>
    <submittedName>
        <fullName evidence="2">Uncharacterized protein</fullName>
    </submittedName>
</protein>
<evidence type="ECO:0000313" key="2">
    <source>
        <dbReference type="EMBL" id="EDN99254.1"/>
    </source>
</evidence>
<dbReference type="Proteomes" id="UP000001312">
    <property type="component" value="Unassembled WGS sequence"/>
</dbReference>
<dbReference type="GeneID" id="5481002"/>
<dbReference type="AlphaFoldDB" id="A7F933"/>
<evidence type="ECO:0000256" key="1">
    <source>
        <dbReference type="SAM" id="MobiDB-lite"/>
    </source>
</evidence>
<organism evidence="2 3">
    <name type="scientific">Sclerotinia sclerotiorum (strain ATCC 18683 / 1980 / Ss-1)</name>
    <name type="common">White mold</name>
    <name type="synonym">Whetzelinia sclerotiorum</name>
    <dbReference type="NCBI Taxonomy" id="665079"/>
    <lineage>
        <taxon>Eukaryota</taxon>
        <taxon>Fungi</taxon>
        <taxon>Dikarya</taxon>
        <taxon>Ascomycota</taxon>
        <taxon>Pezizomycotina</taxon>
        <taxon>Leotiomycetes</taxon>
        <taxon>Helotiales</taxon>
        <taxon>Sclerotiniaceae</taxon>
        <taxon>Sclerotinia</taxon>
    </lineage>
</organism>
<reference evidence="3" key="1">
    <citation type="journal article" date="2011" name="PLoS Genet.">
        <title>Genomic analysis of the necrotrophic fungal pathogens Sclerotinia sclerotiorum and Botrytis cinerea.</title>
        <authorList>
            <person name="Amselem J."/>
            <person name="Cuomo C.A."/>
            <person name="van Kan J.A."/>
            <person name="Viaud M."/>
            <person name="Benito E.P."/>
            <person name="Couloux A."/>
            <person name="Coutinho P.M."/>
            <person name="de Vries R.P."/>
            <person name="Dyer P.S."/>
            <person name="Fillinger S."/>
            <person name="Fournier E."/>
            <person name="Gout L."/>
            <person name="Hahn M."/>
            <person name="Kohn L."/>
            <person name="Lapalu N."/>
            <person name="Plummer K.M."/>
            <person name="Pradier J.M."/>
            <person name="Quevillon E."/>
            <person name="Sharon A."/>
            <person name="Simon A."/>
            <person name="ten Have A."/>
            <person name="Tudzynski B."/>
            <person name="Tudzynski P."/>
            <person name="Wincker P."/>
            <person name="Andrew M."/>
            <person name="Anthouard V."/>
            <person name="Beever R.E."/>
            <person name="Beffa R."/>
            <person name="Benoit I."/>
            <person name="Bouzid O."/>
            <person name="Brault B."/>
            <person name="Chen Z."/>
            <person name="Choquer M."/>
            <person name="Collemare J."/>
            <person name="Cotton P."/>
            <person name="Danchin E.G."/>
            <person name="Da Silva C."/>
            <person name="Gautier A."/>
            <person name="Giraud C."/>
            <person name="Giraud T."/>
            <person name="Gonzalez C."/>
            <person name="Grossetete S."/>
            <person name="Guldener U."/>
            <person name="Henrissat B."/>
            <person name="Howlett B.J."/>
            <person name="Kodira C."/>
            <person name="Kretschmer M."/>
            <person name="Lappartient A."/>
            <person name="Leroch M."/>
            <person name="Levis C."/>
            <person name="Mauceli E."/>
            <person name="Neuveglise C."/>
            <person name="Oeser B."/>
            <person name="Pearson M."/>
            <person name="Poulain J."/>
            <person name="Poussereau N."/>
            <person name="Quesneville H."/>
            <person name="Rascle C."/>
            <person name="Schumacher J."/>
            <person name="Segurens B."/>
            <person name="Sexton A."/>
            <person name="Silva E."/>
            <person name="Sirven C."/>
            <person name="Soanes D.M."/>
            <person name="Talbot N.J."/>
            <person name="Templeton M."/>
            <person name="Yandava C."/>
            <person name="Yarden O."/>
            <person name="Zeng Q."/>
            <person name="Rollins J.A."/>
            <person name="Lebrun M.H."/>
            <person name="Dickman M."/>
        </authorList>
    </citation>
    <scope>NUCLEOTIDE SEQUENCE [LARGE SCALE GENOMIC DNA]</scope>
    <source>
        <strain evidence="3">ATCC 18683 / 1980 / Ss-1</strain>
    </source>
</reference>
<evidence type="ECO:0000313" key="3">
    <source>
        <dbReference type="Proteomes" id="UP000001312"/>
    </source>
</evidence>
<name>A7F933_SCLS1</name>
<dbReference type="RefSeq" id="XP_001585017.1">
    <property type="nucleotide sequence ID" value="XM_001584967.1"/>
</dbReference>
<keyword evidence="3" id="KW-1185">Reference proteome</keyword>
<feature type="region of interest" description="Disordered" evidence="1">
    <location>
        <begin position="27"/>
        <end position="48"/>
    </location>
</feature>
<dbReference type="HOGENOM" id="CLU_2868986_0_0_1"/>